<accession>A0AAW5ZVH6</accession>
<protein>
    <submittedName>
        <fullName evidence="2">Uncharacterized protein</fullName>
    </submittedName>
</protein>
<evidence type="ECO:0000256" key="1">
    <source>
        <dbReference type="SAM" id="MobiDB-lite"/>
    </source>
</evidence>
<feature type="compositionally biased region" description="Basic residues" evidence="1">
    <location>
        <begin position="57"/>
        <end position="68"/>
    </location>
</feature>
<dbReference type="EMBL" id="JAIVFG010000053">
    <property type="protein sequence ID" value="MDB0573500.1"/>
    <property type="molecule type" value="Genomic_DNA"/>
</dbReference>
<organism evidence="2 3">
    <name type="scientific">Ralstonia solanacearum</name>
    <name type="common">Pseudomonas solanacearum</name>
    <dbReference type="NCBI Taxonomy" id="305"/>
    <lineage>
        <taxon>Bacteria</taxon>
        <taxon>Pseudomonadati</taxon>
        <taxon>Pseudomonadota</taxon>
        <taxon>Betaproteobacteria</taxon>
        <taxon>Burkholderiales</taxon>
        <taxon>Burkholderiaceae</taxon>
        <taxon>Ralstonia</taxon>
        <taxon>Ralstonia solanacearum species complex</taxon>
    </lineage>
</organism>
<dbReference type="RefSeq" id="WP_124981988.1">
    <property type="nucleotide sequence ID" value="NZ_CP026092.2"/>
</dbReference>
<reference evidence="2" key="1">
    <citation type="submission" date="2021-09" db="EMBL/GenBank/DDBJ databases">
        <title>Genomic analysis of Ralstonia spp.</title>
        <authorList>
            <person name="Aburjaile F."/>
            <person name="Ariute J.C."/>
            <person name="Pais A.K.L."/>
            <person name="Albuquerque G.M.R."/>
            <person name="Silva A.M.F."/>
            <person name="Brenig B."/>
            <person name="Azevedo V."/>
            <person name="Matiuzzi M."/>
            <person name="Ramos R."/>
            <person name="Goes-Neto A."/>
            <person name="Soares S."/>
            <person name="Iseppon A.M.B."/>
            <person name="Souza E."/>
            <person name="Gama M."/>
        </authorList>
    </citation>
    <scope>NUCLEOTIDE SEQUENCE</scope>
    <source>
        <strain evidence="2">CCRMRs91</strain>
    </source>
</reference>
<name>A0AAW5ZVH6_RALSL</name>
<sequence>MKRLIARETRVHRRPDRRRRAAWIRNSDVRPGTGLPSIRQLDAGHGICRRPLPITQRQRRRSRSHANS</sequence>
<feature type="region of interest" description="Disordered" evidence="1">
    <location>
        <begin position="23"/>
        <end position="68"/>
    </location>
</feature>
<comment type="caution">
    <text evidence="2">The sequence shown here is derived from an EMBL/GenBank/DDBJ whole genome shotgun (WGS) entry which is preliminary data.</text>
</comment>
<evidence type="ECO:0000313" key="2">
    <source>
        <dbReference type="EMBL" id="MDB0573500.1"/>
    </source>
</evidence>
<evidence type="ECO:0000313" key="3">
    <source>
        <dbReference type="Proteomes" id="UP001144050"/>
    </source>
</evidence>
<dbReference type="AlphaFoldDB" id="A0AAW5ZVH6"/>
<gene>
    <name evidence="2" type="ORF">LBW59_22385</name>
</gene>
<proteinExistence type="predicted"/>
<dbReference type="Proteomes" id="UP001144050">
    <property type="component" value="Unassembled WGS sequence"/>
</dbReference>